<accession>Q9LC04</accession>
<dbReference type="AlphaFoldDB" id="Q9LC04"/>
<proteinExistence type="predicted"/>
<protein>
    <submittedName>
        <fullName evidence="1">Uncharacterized protein</fullName>
    </submittedName>
</protein>
<name>Q9LC04_STAAU</name>
<reference evidence="1" key="2">
    <citation type="journal article" date="2003" name="Drug Resist. Updat.">
        <title>Insights on antibiotic resistance of Staphylococcus aureus from its whole genome: genomic island SCC.</title>
        <authorList>
            <person name="Ito T."/>
            <person name="Okuma K."/>
            <person name="Xue M.X."/>
            <person name="Yuzawa H."/>
            <person name="Hiramatsu K."/>
        </authorList>
    </citation>
    <scope>NUCLEOTIDE SEQUENCE</scope>
    <source>
        <strain evidence="1">NCTC10442</strain>
    </source>
</reference>
<dbReference type="EMBL" id="AB033763">
    <property type="protein sequence ID" value="BAA94318.1"/>
    <property type="molecule type" value="Genomic_DNA"/>
</dbReference>
<sequence>MFELLILYLFNFSGNSFANFGNSVPPADDFNRVNESGLFRYNKSFSNRCLLEYHVIFLLFTPVTTLFKASSIHRI</sequence>
<reference evidence="1" key="1">
    <citation type="journal article" date="2001" name="Antimicrob. Agents Chemother.">
        <title>Structural Comparison of Three Types of Staphylococcal Cassette Chromosome mec Integrated in the Chromosome in Methicillin-Resistant Staphylococcus aureus.</title>
        <authorList>
            <person name="Ito T."/>
            <person name="Katayama Y."/>
            <person name="Asada K."/>
            <person name="Mori N."/>
            <person name="Tsutsumimoto K."/>
            <person name="Hiramatsu K."/>
        </authorList>
    </citation>
    <scope>NUCLEOTIDE SEQUENCE</scope>
    <source>
        <strain evidence="1">NCTC10442</strain>
    </source>
</reference>
<evidence type="ECO:0000313" key="1">
    <source>
        <dbReference type="EMBL" id="BAA94318.1"/>
    </source>
</evidence>
<organism evidence="1">
    <name type="scientific">Staphylococcus aureus</name>
    <dbReference type="NCBI Taxonomy" id="1280"/>
    <lineage>
        <taxon>Bacteria</taxon>
        <taxon>Bacillati</taxon>
        <taxon>Bacillota</taxon>
        <taxon>Bacilli</taxon>
        <taxon>Bacillales</taxon>
        <taxon>Staphylococcaceae</taxon>
        <taxon>Staphylococcus</taxon>
    </lineage>
</organism>